<keyword evidence="2" id="KW-0472">Membrane</keyword>
<keyword evidence="2" id="KW-0812">Transmembrane</keyword>
<feature type="transmembrane region" description="Helical" evidence="2">
    <location>
        <begin position="108"/>
        <end position="131"/>
    </location>
</feature>
<dbReference type="EMBL" id="LT906441">
    <property type="protein sequence ID" value="SNV31209.1"/>
    <property type="molecule type" value="Genomic_DNA"/>
</dbReference>
<evidence type="ECO:0000256" key="1">
    <source>
        <dbReference type="SAM" id="MobiDB-lite"/>
    </source>
</evidence>
<evidence type="ECO:0000313" key="3">
    <source>
        <dbReference type="EMBL" id="SNV31209.1"/>
    </source>
</evidence>
<dbReference type="RefSeq" id="WP_231933806.1">
    <property type="nucleotide sequence ID" value="NZ_LT906441.1"/>
</dbReference>
<accession>A0A239WAH9</accession>
<dbReference type="Proteomes" id="UP000215332">
    <property type="component" value="Chromosome 1"/>
</dbReference>
<feature type="compositionally biased region" description="Basic and acidic residues" evidence="1">
    <location>
        <begin position="1"/>
        <end position="17"/>
    </location>
</feature>
<feature type="compositionally biased region" description="Basic residues" evidence="1">
    <location>
        <begin position="42"/>
        <end position="52"/>
    </location>
</feature>
<proteinExistence type="predicted"/>
<sequence length="240" mass="26780">MTTPSKDEAQAPDKSVGDWRNGPSQHPRQPSHRDRPRPNPHQPRRHRRRQQPPHHQEKITNDALEQKYRRTPLNGLIIGAIVGTAWAAASGALYVQETLVPIPEEFPPLFAMSLLFPLVGWLTGLWVRTTFKLDDPKKKRLKIEIIGAVMMSFVLMVMFLIEFFVPVNDMSLTSIVAAVHPLSLIIFPCAGLALSAIGIKIENSNIPFVFGMSFSSAVVLFIAVAVWCYVFAITVMSLSS</sequence>
<protein>
    <submittedName>
        <fullName evidence="3">Uncharacterized protein</fullName>
    </submittedName>
</protein>
<name>A0A239WAH9_9ACTN</name>
<keyword evidence="2" id="KW-1133">Transmembrane helix</keyword>
<feature type="region of interest" description="Disordered" evidence="1">
    <location>
        <begin position="1"/>
        <end position="65"/>
    </location>
</feature>
<evidence type="ECO:0000256" key="2">
    <source>
        <dbReference type="SAM" id="Phobius"/>
    </source>
</evidence>
<gene>
    <name evidence="3" type="ORF">SAMEA4412665_00566</name>
</gene>
<feature type="transmembrane region" description="Helical" evidence="2">
    <location>
        <begin position="76"/>
        <end position="96"/>
    </location>
</feature>
<feature type="transmembrane region" description="Helical" evidence="2">
    <location>
        <begin position="206"/>
        <end position="232"/>
    </location>
</feature>
<dbReference type="AlphaFoldDB" id="A0A239WAH9"/>
<evidence type="ECO:0000313" key="4">
    <source>
        <dbReference type="Proteomes" id="UP000215332"/>
    </source>
</evidence>
<feature type="compositionally biased region" description="Basic and acidic residues" evidence="1">
    <location>
        <begin position="54"/>
        <end position="65"/>
    </location>
</feature>
<feature type="transmembrane region" description="Helical" evidence="2">
    <location>
        <begin position="171"/>
        <end position="194"/>
    </location>
</feature>
<feature type="transmembrane region" description="Helical" evidence="2">
    <location>
        <begin position="143"/>
        <end position="165"/>
    </location>
</feature>
<organism evidence="3 4">
    <name type="scientific">Cutibacterium granulosum</name>
    <dbReference type="NCBI Taxonomy" id="33011"/>
    <lineage>
        <taxon>Bacteria</taxon>
        <taxon>Bacillati</taxon>
        <taxon>Actinomycetota</taxon>
        <taxon>Actinomycetes</taxon>
        <taxon>Propionibacteriales</taxon>
        <taxon>Propionibacteriaceae</taxon>
        <taxon>Cutibacterium</taxon>
    </lineage>
</organism>
<reference evidence="3 4" key="1">
    <citation type="submission" date="2017-06" db="EMBL/GenBank/DDBJ databases">
        <authorList>
            <consortium name="Pathogen Informatics"/>
        </authorList>
    </citation>
    <scope>NUCLEOTIDE SEQUENCE [LARGE SCALE GENOMIC DNA]</scope>
    <source>
        <strain evidence="3 4">NCTC11865</strain>
    </source>
</reference>
<dbReference type="KEGG" id="cgrn:4412665_00566"/>